<feature type="region of interest" description="Disordered" evidence="1">
    <location>
        <begin position="264"/>
        <end position="393"/>
    </location>
</feature>
<accession>A0A812HD71</accession>
<evidence type="ECO:0000256" key="1">
    <source>
        <dbReference type="SAM" id="MobiDB-lite"/>
    </source>
</evidence>
<feature type="compositionally biased region" description="Polar residues" evidence="1">
    <location>
        <begin position="612"/>
        <end position="623"/>
    </location>
</feature>
<name>A0A812HD71_9DINO</name>
<comment type="caution">
    <text evidence="2">The sequence shown here is derived from an EMBL/GenBank/DDBJ whole genome shotgun (WGS) entry which is preliminary data.</text>
</comment>
<feature type="compositionally biased region" description="Basic and acidic residues" evidence="1">
    <location>
        <begin position="57"/>
        <end position="67"/>
    </location>
</feature>
<keyword evidence="3" id="KW-1185">Reference proteome</keyword>
<organism evidence="2 3">
    <name type="scientific">Symbiodinium natans</name>
    <dbReference type="NCBI Taxonomy" id="878477"/>
    <lineage>
        <taxon>Eukaryota</taxon>
        <taxon>Sar</taxon>
        <taxon>Alveolata</taxon>
        <taxon>Dinophyceae</taxon>
        <taxon>Suessiales</taxon>
        <taxon>Symbiodiniaceae</taxon>
        <taxon>Symbiodinium</taxon>
    </lineage>
</organism>
<feature type="region of interest" description="Disordered" evidence="1">
    <location>
        <begin position="188"/>
        <end position="213"/>
    </location>
</feature>
<feature type="region of interest" description="Disordered" evidence="1">
    <location>
        <begin position="460"/>
        <end position="628"/>
    </location>
</feature>
<feature type="compositionally biased region" description="Basic and acidic residues" evidence="1">
    <location>
        <begin position="322"/>
        <end position="331"/>
    </location>
</feature>
<evidence type="ECO:0000313" key="3">
    <source>
        <dbReference type="Proteomes" id="UP000604046"/>
    </source>
</evidence>
<feature type="compositionally biased region" description="Acidic residues" evidence="1">
    <location>
        <begin position="408"/>
        <end position="422"/>
    </location>
</feature>
<sequence length="645" mass="68375">MAIEAADWSVGTDQTIPAKSDSQLEEAWDLWLDMAAQDNKQQAPPTKKVEVCVSTPPERKAERREAGDPEDAEAEAWDPFDAFEAQDKAAERLGANPVPEAVPDATVADAWDAFDALEAGDKATEQPSASPAPEAIPHATVADAWDAFGALEAQDKEKPAEQLSAKPAPEAVPNATVADAWDAFDALEAQDKVKEAEPLSANPAPEAFPNATVADAWDAFDALEDKAEEPLSANPAPEAAANATVEDAWDAFDALEAENNAVEQRSLEPLLPTSEVAWGRQETATQPMEAPDRHTLKSQLADLGVLSDEDAAEVEPCPRPARVREAADARKAPALQTPSRPEPGGANQEAPEAVLPADTGQPQADPVPDEAQIPKPAAKAPKGLPKLAPEALERLPMKSQLVALGLMSEDEEMSSDEADGGLEDLKDGARSLLQCEDMEIVSNASDEGVEIPWVDESEALAVEPLRDSGALAQESSQPVPAPAPPRKGRLRKLQDSEALPRLEEDPSSKQRTPPPTAAPAPPAAKGRTPRPRQNGAESGSRKRPAPVVEAGFEIPFATVAPRQDKVAPAVPREPPRQNGVAGKRKAPPSPSPPAAPAKCRVPEAPPLPPISSLMSGSKGQTRNLPHPVTPTFWESECVYVSVRCE</sequence>
<feature type="region of interest" description="Disordered" evidence="1">
    <location>
        <begin position="107"/>
        <end position="171"/>
    </location>
</feature>
<feature type="region of interest" description="Disordered" evidence="1">
    <location>
        <begin position="36"/>
        <end position="76"/>
    </location>
</feature>
<evidence type="ECO:0000313" key="2">
    <source>
        <dbReference type="EMBL" id="CAE6943484.1"/>
    </source>
</evidence>
<dbReference type="EMBL" id="CAJNDS010000070">
    <property type="protein sequence ID" value="CAE6943484.1"/>
    <property type="molecule type" value="Genomic_DNA"/>
</dbReference>
<feature type="region of interest" description="Disordered" evidence="1">
    <location>
        <begin position="1"/>
        <end position="22"/>
    </location>
</feature>
<dbReference type="AlphaFoldDB" id="A0A812HD71"/>
<reference evidence="2" key="1">
    <citation type="submission" date="2021-02" db="EMBL/GenBank/DDBJ databases">
        <authorList>
            <person name="Dougan E. K."/>
            <person name="Rhodes N."/>
            <person name="Thang M."/>
            <person name="Chan C."/>
        </authorList>
    </citation>
    <scope>NUCLEOTIDE SEQUENCE</scope>
</reference>
<proteinExistence type="predicted"/>
<feature type="compositionally biased region" description="Low complexity" evidence="1">
    <location>
        <begin position="374"/>
        <end position="390"/>
    </location>
</feature>
<feature type="compositionally biased region" description="Pro residues" evidence="1">
    <location>
        <begin position="512"/>
        <end position="522"/>
    </location>
</feature>
<gene>
    <name evidence="2" type="ORF">SNAT2548_LOCUS1302</name>
</gene>
<feature type="compositionally biased region" description="Basic and acidic residues" evidence="1">
    <location>
        <begin position="492"/>
        <end position="508"/>
    </location>
</feature>
<feature type="compositionally biased region" description="Polar residues" evidence="1">
    <location>
        <begin position="11"/>
        <end position="21"/>
    </location>
</feature>
<dbReference type="Proteomes" id="UP000604046">
    <property type="component" value="Unassembled WGS sequence"/>
</dbReference>
<feature type="region of interest" description="Disordered" evidence="1">
    <location>
        <begin position="408"/>
        <end position="428"/>
    </location>
</feature>
<protein>
    <submittedName>
        <fullName evidence="2">Uncharacterized protein</fullName>
    </submittedName>
</protein>